<name>A0A8H7U1H2_9APHY</name>
<protein>
    <submittedName>
        <fullName evidence="2">Uncharacterized protein</fullName>
    </submittedName>
</protein>
<feature type="compositionally biased region" description="Low complexity" evidence="1">
    <location>
        <begin position="113"/>
        <end position="129"/>
    </location>
</feature>
<reference evidence="2" key="1">
    <citation type="submission" date="2020-11" db="EMBL/GenBank/DDBJ databases">
        <authorList>
            <person name="Koelle M."/>
            <person name="Horta M.A.C."/>
            <person name="Nowrousian M."/>
            <person name="Ohm R.A."/>
            <person name="Benz P."/>
            <person name="Pilgard A."/>
        </authorList>
    </citation>
    <scope>NUCLEOTIDE SEQUENCE</scope>
    <source>
        <strain evidence="2">FPRL280</strain>
    </source>
</reference>
<dbReference type="Proteomes" id="UP000639403">
    <property type="component" value="Unassembled WGS sequence"/>
</dbReference>
<feature type="compositionally biased region" description="Polar residues" evidence="1">
    <location>
        <begin position="172"/>
        <end position="185"/>
    </location>
</feature>
<feature type="compositionally biased region" description="Low complexity" evidence="1">
    <location>
        <begin position="215"/>
        <end position="224"/>
    </location>
</feature>
<feature type="compositionally biased region" description="Basic and acidic residues" evidence="1">
    <location>
        <begin position="84"/>
        <end position="100"/>
    </location>
</feature>
<feature type="compositionally biased region" description="Basic and acidic residues" evidence="1">
    <location>
        <begin position="262"/>
        <end position="272"/>
    </location>
</feature>
<gene>
    <name evidence="2" type="ORF">IEO21_06288</name>
</gene>
<dbReference type="EMBL" id="JADOXO010000136">
    <property type="protein sequence ID" value="KAF9812248.1"/>
    <property type="molecule type" value="Genomic_DNA"/>
</dbReference>
<feature type="region of interest" description="Disordered" evidence="1">
    <location>
        <begin position="34"/>
        <end position="146"/>
    </location>
</feature>
<dbReference type="AlphaFoldDB" id="A0A8H7U1H2"/>
<evidence type="ECO:0000313" key="3">
    <source>
        <dbReference type="Proteomes" id="UP000639403"/>
    </source>
</evidence>
<sequence>MAPRAFTVFVDEPSSPPAAVDLPAAHEIAIAVAPPPSGPLLVYNPDKENINPATGQRASSEPLAKKRKTNVLATKLHVPPLAKKQKESKEGRKRARSDTKKVKRSSSFKRTNSSAPSRARRSPSLPRLPEVAEEVETDKAPLALSQAQVDARCYELTVMPLADLSKAYEQAPSPTDHTAPTQFEKSSQEEQLVAPTELERVASPVPSSTKDDSRSPSPSAAQRANTVFTTPERKRIYSAFTFRTPSPSGKRYAMLRGSSVDRFSDPDYDFRS</sequence>
<evidence type="ECO:0000256" key="1">
    <source>
        <dbReference type="SAM" id="MobiDB-lite"/>
    </source>
</evidence>
<reference evidence="2" key="2">
    <citation type="journal article" name="Front. Microbiol.">
        <title>Degradative Capacity of Two Strains of Rhodonia placenta: From Phenotype to Genotype.</title>
        <authorList>
            <person name="Kolle M."/>
            <person name="Horta M.A.C."/>
            <person name="Nowrousian M."/>
            <person name="Ohm R.A."/>
            <person name="Benz J.P."/>
            <person name="Pilgard A."/>
        </authorList>
    </citation>
    <scope>NUCLEOTIDE SEQUENCE</scope>
    <source>
        <strain evidence="2">FPRL280</strain>
    </source>
</reference>
<accession>A0A8H7U1H2</accession>
<proteinExistence type="predicted"/>
<comment type="caution">
    <text evidence="2">The sequence shown here is derived from an EMBL/GenBank/DDBJ whole genome shotgun (WGS) entry which is preliminary data.</text>
</comment>
<organism evidence="2 3">
    <name type="scientific">Rhodonia placenta</name>
    <dbReference type="NCBI Taxonomy" id="104341"/>
    <lineage>
        <taxon>Eukaryota</taxon>
        <taxon>Fungi</taxon>
        <taxon>Dikarya</taxon>
        <taxon>Basidiomycota</taxon>
        <taxon>Agaricomycotina</taxon>
        <taxon>Agaricomycetes</taxon>
        <taxon>Polyporales</taxon>
        <taxon>Adustoporiaceae</taxon>
        <taxon>Rhodonia</taxon>
    </lineage>
</organism>
<feature type="region of interest" description="Disordered" evidence="1">
    <location>
        <begin position="167"/>
        <end position="272"/>
    </location>
</feature>
<evidence type="ECO:0000313" key="2">
    <source>
        <dbReference type="EMBL" id="KAF9812248.1"/>
    </source>
</evidence>